<dbReference type="InterPro" id="IPR023282">
    <property type="entry name" value="HMG_CoA_Rdtase_N"/>
</dbReference>
<evidence type="ECO:0000256" key="6">
    <source>
        <dbReference type="ARBA" id="ARBA00022989"/>
    </source>
</evidence>
<feature type="transmembrane region" description="Helical" evidence="9">
    <location>
        <begin position="296"/>
        <end position="317"/>
    </location>
</feature>
<feature type="transmembrane region" description="Helical" evidence="9">
    <location>
        <begin position="216"/>
        <end position="236"/>
    </location>
</feature>
<dbReference type="GO" id="GO:0004420">
    <property type="term" value="F:hydroxymethylglutaryl-CoA reductase (NADPH) activity"/>
    <property type="evidence" value="ECO:0007669"/>
    <property type="project" value="UniProtKB-EC"/>
</dbReference>
<feature type="transmembrane region" description="Helical" evidence="9">
    <location>
        <begin position="21"/>
        <end position="43"/>
    </location>
</feature>
<dbReference type="PROSITE" id="PS00318">
    <property type="entry name" value="HMG_COA_REDUCTASE_2"/>
    <property type="match status" value="1"/>
</dbReference>
<dbReference type="Pfam" id="PF12349">
    <property type="entry name" value="Sterol-sensing"/>
    <property type="match status" value="1"/>
</dbReference>
<evidence type="ECO:0000259" key="11">
    <source>
        <dbReference type="PROSITE" id="PS50156"/>
    </source>
</evidence>
<dbReference type="GO" id="GO:0008299">
    <property type="term" value="P:isoprenoid biosynthetic process"/>
    <property type="evidence" value="ECO:0007669"/>
    <property type="project" value="InterPro"/>
</dbReference>
<feature type="domain" description="SSD" evidence="11">
    <location>
        <begin position="187"/>
        <end position="345"/>
    </location>
</feature>
<feature type="transmembrane region" description="Helical" evidence="9">
    <location>
        <begin position="323"/>
        <end position="345"/>
    </location>
</feature>
<keyword evidence="13" id="KW-1185">Reference proteome</keyword>
<dbReference type="PANTHER" id="PTHR10572:SF24">
    <property type="entry name" value="3-HYDROXY-3-METHYLGLUTARYL-COENZYME A REDUCTASE"/>
    <property type="match status" value="1"/>
</dbReference>
<dbReference type="InterPro" id="IPR000731">
    <property type="entry name" value="SSD"/>
</dbReference>
<dbReference type="PROSITE" id="PS00066">
    <property type="entry name" value="HMG_COA_REDUCTASE_1"/>
    <property type="match status" value="1"/>
</dbReference>
<sequence length="1035" mass="111870">MTNFLARVLANIARPSSTHPIHTIVFLALIASTGYLSILNISVPHSAELLAPSHLYRSASPDAEWKPVDDPTKFPTAAHYAFVKLRFNDADVPLPTINNSVASPAEPTERGVLVPYAELKSWTESVRELSPAAMVTNDDGFSRAVDSAPSGWVWHMSNTRRGFAWLEWFKFSYSRFMQQLKSAETFDVAIMGLAYAAMYLTFLALFLSMRKLGSNVWLAATVIMSSSFAFLFALVTTSYMGVPINMVLLSEGLPFLVVTIGFEAQINLTKAALKSTNKPHIGDVVHAVEEVGPKILLDYAIEMLVFVAGASSGVGGLRQFCFLSVWILVYDAIMLFTFYVAILSIKVEFNRIKRHVSIRKALEEDGVSYRVAESVAESVDESEGQNVGETVLFGKTFKDSSISRFKTFMVIGFVLLNLFNLSTAPFRDQPSAISVDPYKVRPWLASLPAMFPLESFVVTVLPPMDYYFMPKSTVFENTVLSIFEFWSRTIGDPVLSKWVAVVLAVSVGLNMYLFKASQASGHAPQVEIVEKIIEVPQPHVLNHSGSSSTTTTSSSSSYEQDSDDGLVEFTIKPKQRSLPVEEAVAMVKAGRTKELMDEDVISLTKSGKIPLYALEKQLGDCTRAVHIRRAVISRSMDDGTLEKSNLPYLHYDFSRVLGACCENVIGYMPIPVGIAGPLIIDGKQYYIPMATTEGCLVASTMRGCKAMNAGGGVVTVLTQDGMTRGPCVAFPSLARAGAAKLWLDSEEGQRVMKKAFDSTSRFARLSSLKTAIAGTMLFIRFRTTTGDAMGMNMISKGVEHALNVMVETAGFPDMEVIAVSGNYCTDKKPAAINWIEGRGKSVVAEAMIPGDVVRSVLKSDVDALVELNVSKNLVGSAMAGSVGGFNAHAANVVTAIYLATGQDPAQNVESSNCITLMKNVDGNLQISVSMPSIEVGTIGGGTVLEPQSSMLDLLGVRGPHPTNPGDNARQLAKIVAAGVLAGELSLCSALAAGHLVQSHMIHNRSQPSTRATTPAAPSVAQVTRLKQGAQICISP</sequence>
<feature type="transmembrane region" description="Helical" evidence="9">
    <location>
        <begin position="188"/>
        <end position="209"/>
    </location>
</feature>
<comment type="similarity">
    <text evidence="2 9">Belongs to the HMG-CoA reductase family.</text>
</comment>
<evidence type="ECO:0000256" key="4">
    <source>
        <dbReference type="ARBA" id="ARBA00022824"/>
    </source>
</evidence>
<gene>
    <name evidence="12" type="ORF">LIPSTDRAFT_5675</name>
</gene>
<dbReference type="SUPFAM" id="SSF55035">
    <property type="entry name" value="NAD-binding domain of HMG-CoA reductase"/>
    <property type="match status" value="1"/>
</dbReference>
<keyword evidence="7 9" id="KW-0560">Oxidoreductase</keyword>
<evidence type="ECO:0000256" key="3">
    <source>
        <dbReference type="ARBA" id="ARBA00022692"/>
    </source>
</evidence>
<dbReference type="InterPro" id="IPR004554">
    <property type="entry name" value="HMG_CoA_Rdtase_eu_arc"/>
</dbReference>
<evidence type="ECO:0000256" key="10">
    <source>
        <dbReference type="SAM" id="MobiDB-lite"/>
    </source>
</evidence>
<accession>A0A1E3PZQ5</accession>
<dbReference type="Gene3D" id="3.90.770.10">
    <property type="entry name" value="3-hydroxy-3-methylglutaryl-coenzyme A Reductase, Chain A, domain 2"/>
    <property type="match status" value="1"/>
</dbReference>
<proteinExistence type="inferred from homology"/>
<dbReference type="STRING" id="675824.A0A1E3PZQ5"/>
<evidence type="ECO:0000313" key="13">
    <source>
        <dbReference type="Proteomes" id="UP000094385"/>
    </source>
</evidence>
<dbReference type="PROSITE" id="PS50156">
    <property type="entry name" value="SSD"/>
    <property type="match status" value="1"/>
</dbReference>
<evidence type="ECO:0000256" key="5">
    <source>
        <dbReference type="ARBA" id="ARBA00022857"/>
    </source>
</evidence>
<dbReference type="PRINTS" id="PR00071">
    <property type="entry name" value="HMGCOARDTASE"/>
</dbReference>
<dbReference type="InterPro" id="IPR009029">
    <property type="entry name" value="HMG_CoA_Rdtase_sub-bd_dom_sf"/>
</dbReference>
<keyword evidence="3 9" id="KW-0812">Transmembrane</keyword>
<dbReference type="InterPro" id="IPR023074">
    <property type="entry name" value="HMG_CoA_Rdtase_cat_sf"/>
</dbReference>
<dbReference type="Proteomes" id="UP000094385">
    <property type="component" value="Unassembled WGS sequence"/>
</dbReference>
<dbReference type="InterPro" id="IPR023076">
    <property type="entry name" value="HMG_CoA_Rdtase_CS"/>
</dbReference>
<dbReference type="InterPro" id="IPR053958">
    <property type="entry name" value="HMGCR/SNAP/NPC1-like_SSD"/>
</dbReference>
<dbReference type="GO" id="GO:0005789">
    <property type="term" value="C:endoplasmic reticulum membrane"/>
    <property type="evidence" value="ECO:0007669"/>
    <property type="project" value="UniProtKB-SubCell"/>
</dbReference>
<keyword evidence="8 9" id="KW-0472">Membrane</keyword>
<reference evidence="12 13" key="1">
    <citation type="journal article" date="2016" name="Proc. Natl. Acad. Sci. U.S.A.">
        <title>Comparative genomics of biotechnologically important yeasts.</title>
        <authorList>
            <person name="Riley R."/>
            <person name="Haridas S."/>
            <person name="Wolfe K.H."/>
            <person name="Lopes M.R."/>
            <person name="Hittinger C.T."/>
            <person name="Goeker M."/>
            <person name="Salamov A.A."/>
            <person name="Wisecaver J.H."/>
            <person name="Long T.M."/>
            <person name="Calvey C.H."/>
            <person name="Aerts A.L."/>
            <person name="Barry K.W."/>
            <person name="Choi C."/>
            <person name="Clum A."/>
            <person name="Coughlan A.Y."/>
            <person name="Deshpande S."/>
            <person name="Douglass A.P."/>
            <person name="Hanson S.J."/>
            <person name="Klenk H.-P."/>
            <person name="LaButti K.M."/>
            <person name="Lapidus A."/>
            <person name="Lindquist E.A."/>
            <person name="Lipzen A.M."/>
            <person name="Meier-Kolthoff J.P."/>
            <person name="Ohm R.A."/>
            <person name="Otillar R.P."/>
            <person name="Pangilinan J.L."/>
            <person name="Peng Y."/>
            <person name="Rokas A."/>
            <person name="Rosa C.A."/>
            <person name="Scheuner C."/>
            <person name="Sibirny A.A."/>
            <person name="Slot J.C."/>
            <person name="Stielow J.B."/>
            <person name="Sun H."/>
            <person name="Kurtzman C.P."/>
            <person name="Blackwell M."/>
            <person name="Grigoriev I.V."/>
            <person name="Jeffries T.W."/>
        </authorList>
    </citation>
    <scope>NUCLEOTIDE SEQUENCE [LARGE SCALE GENOMIC DNA]</scope>
    <source>
        <strain evidence="12 13">NRRL Y-11557</strain>
    </source>
</reference>
<dbReference type="EC" id="1.1.1.34" evidence="9"/>
<evidence type="ECO:0000256" key="8">
    <source>
        <dbReference type="ARBA" id="ARBA00023136"/>
    </source>
</evidence>
<dbReference type="GO" id="GO:0005778">
    <property type="term" value="C:peroxisomal membrane"/>
    <property type="evidence" value="ECO:0007669"/>
    <property type="project" value="TreeGrafter"/>
</dbReference>
<organism evidence="12 13">
    <name type="scientific">Lipomyces starkeyi NRRL Y-11557</name>
    <dbReference type="NCBI Taxonomy" id="675824"/>
    <lineage>
        <taxon>Eukaryota</taxon>
        <taxon>Fungi</taxon>
        <taxon>Dikarya</taxon>
        <taxon>Ascomycota</taxon>
        <taxon>Saccharomycotina</taxon>
        <taxon>Lipomycetes</taxon>
        <taxon>Lipomycetales</taxon>
        <taxon>Lipomycetaceae</taxon>
        <taxon>Lipomyces</taxon>
    </lineage>
</organism>
<evidence type="ECO:0000256" key="7">
    <source>
        <dbReference type="ARBA" id="ARBA00023002"/>
    </source>
</evidence>
<feature type="compositionally biased region" description="Low complexity" evidence="10">
    <location>
        <begin position="544"/>
        <end position="557"/>
    </location>
</feature>
<dbReference type="CDD" id="cd00643">
    <property type="entry name" value="HMG-CoA_reductase_classI"/>
    <property type="match status" value="1"/>
</dbReference>
<dbReference type="Gene3D" id="1.10.3270.10">
    <property type="entry name" value="HMGR, N-terminal domain"/>
    <property type="match status" value="1"/>
</dbReference>
<dbReference type="FunFam" id="3.30.70.420:FF:000001">
    <property type="entry name" value="3-hydroxy-3-methylglutaryl coenzyme A reductase"/>
    <property type="match status" value="1"/>
</dbReference>
<dbReference type="PANTHER" id="PTHR10572">
    <property type="entry name" value="3-HYDROXY-3-METHYLGLUTARYL-COENZYME A REDUCTASE"/>
    <property type="match status" value="1"/>
</dbReference>
<dbReference type="InterPro" id="IPR009023">
    <property type="entry name" value="HMG_CoA_Rdtase_NAD(P)-bd_sf"/>
</dbReference>
<evidence type="ECO:0000256" key="1">
    <source>
        <dbReference type="ARBA" id="ARBA00004477"/>
    </source>
</evidence>
<dbReference type="SUPFAM" id="SSF56542">
    <property type="entry name" value="Substrate-binding domain of HMG-CoA reductase"/>
    <property type="match status" value="1"/>
</dbReference>
<dbReference type="GO" id="GO:0015936">
    <property type="term" value="P:coenzyme A metabolic process"/>
    <property type="evidence" value="ECO:0007669"/>
    <property type="project" value="InterPro"/>
</dbReference>
<dbReference type="FunFam" id="3.90.770.10:FF:000001">
    <property type="entry name" value="3-hydroxy-3-methylglutaryl coenzyme A reductase"/>
    <property type="match status" value="1"/>
</dbReference>
<keyword evidence="4 9" id="KW-0256">Endoplasmic reticulum</keyword>
<dbReference type="InterPro" id="IPR025583">
    <property type="entry name" value="HMG-CoA_N_dom"/>
</dbReference>
<comment type="pathway">
    <text evidence="9">Metabolic intermediate biosynthesis; (R)-mevalonate biosynthesis; (R)-mevalonate from acetyl-CoA: step 3/3.</text>
</comment>
<dbReference type="OrthoDB" id="310654at2759"/>
<dbReference type="InterPro" id="IPR002202">
    <property type="entry name" value="HMG_CoA_Rdtase"/>
</dbReference>
<evidence type="ECO:0000256" key="9">
    <source>
        <dbReference type="RuleBase" id="RU361219"/>
    </source>
</evidence>
<feature type="region of interest" description="Disordered" evidence="10">
    <location>
        <begin position="540"/>
        <end position="561"/>
    </location>
</feature>
<dbReference type="PROSITE" id="PS50065">
    <property type="entry name" value="HMG_COA_REDUCTASE_4"/>
    <property type="match status" value="1"/>
</dbReference>
<dbReference type="NCBIfam" id="TIGR00533">
    <property type="entry name" value="HMG_CoA_R_NADP"/>
    <property type="match status" value="1"/>
</dbReference>
<dbReference type="Pfam" id="PF13323">
    <property type="entry name" value="HPIH"/>
    <property type="match status" value="1"/>
</dbReference>
<dbReference type="GO" id="GO:0006696">
    <property type="term" value="P:ergosterol biosynthetic process"/>
    <property type="evidence" value="ECO:0007669"/>
    <property type="project" value="TreeGrafter"/>
</dbReference>
<dbReference type="EMBL" id="KV454299">
    <property type="protein sequence ID" value="ODQ70929.1"/>
    <property type="molecule type" value="Genomic_DNA"/>
</dbReference>
<dbReference type="SUPFAM" id="SSF82866">
    <property type="entry name" value="Multidrug efflux transporter AcrB transmembrane domain"/>
    <property type="match status" value="1"/>
</dbReference>
<keyword evidence="5 9" id="KW-0521">NADP</keyword>
<keyword evidence="6 9" id="KW-1133">Transmembrane helix</keyword>
<comment type="subcellular location">
    <subcellularLocation>
        <location evidence="1 9">Endoplasmic reticulum membrane</location>
        <topology evidence="1 9">Multi-pass membrane protein</topology>
    </subcellularLocation>
</comment>
<dbReference type="FunFam" id="1.10.3270.10:FF:000001">
    <property type="entry name" value="3-hydroxy-3-methylglutaryl coenzyme A reductase"/>
    <property type="match status" value="1"/>
</dbReference>
<dbReference type="Gene3D" id="3.30.70.420">
    <property type="entry name" value="Hydroxymethylglutaryl-CoA reductase, class I/II, NAD/NADP-binding domain"/>
    <property type="match status" value="1"/>
</dbReference>
<name>A0A1E3PZQ5_LIPST</name>
<protein>
    <recommendedName>
        <fullName evidence="9">3-hydroxy-3-methylglutaryl coenzyme A reductase</fullName>
        <shortName evidence="9">HMG-CoA reductase</shortName>
        <ecNumber evidence="9">1.1.1.34</ecNumber>
    </recommendedName>
</protein>
<evidence type="ECO:0000256" key="2">
    <source>
        <dbReference type="ARBA" id="ARBA00007661"/>
    </source>
</evidence>
<dbReference type="PROSITE" id="PS01192">
    <property type="entry name" value="HMG_COA_REDUCTASE_3"/>
    <property type="match status" value="1"/>
</dbReference>
<dbReference type="AlphaFoldDB" id="A0A1E3PZQ5"/>
<dbReference type="Pfam" id="PF00368">
    <property type="entry name" value="HMG-CoA_red"/>
    <property type="match status" value="1"/>
</dbReference>
<dbReference type="UniPathway" id="UPA00058">
    <property type="reaction ID" value="UER00103"/>
</dbReference>
<evidence type="ECO:0000313" key="12">
    <source>
        <dbReference type="EMBL" id="ODQ70929.1"/>
    </source>
</evidence>
<comment type="catalytic activity">
    <reaction evidence="9">
        <text>(R)-mevalonate + 2 NADP(+) + CoA = (3S)-3-hydroxy-3-methylglutaryl-CoA + 2 NADPH + 2 H(+)</text>
        <dbReference type="Rhea" id="RHEA:15989"/>
        <dbReference type="ChEBI" id="CHEBI:15378"/>
        <dbReference type="ChEBI" id="CHEBI:36464"/>
        <dbReference type="ChEBI" id="CHEBI:43074"/>
        <dbReference type="ChEBI" id="CHEBI:57287"/>
        <dbReference type="ChEBI" id="CHEBI:57783"/>
        <dbReference type="ChEBI" id="CHEBI:58349"/>
        <dbReference type="EC" id="1.1.1.34"/>
    </reaction>
</comment>